<protein>
    <submittedName>
        <fullName evidence="1">Uncharacterized protein</fullName>
    </submittedName>
</protein>
<gene>
    <name evidence="1" type="ORF">RhiirA1_448972</name>
</gene>
<reference evidence="1 2" key="1">
    <citation type="submission" date="2017-10" db="EMBL/GenBank/DDBJ databases">
        <title>Extensive intraspecific genome diversity in a model arbuscular mycorrhizal fungus.</title>
        <authorList>
            <person name="Chen E.C.H."/>
            <person name="Morin E."/>
            <person name="Baudet D."/>
            <person name="Noel J."/>
            <person name="Ndikumana S."/>
            <person name="Charron P."/>
            <person name="St-Onge C."/>
            <person name="Giorgi J."/>
            <person name="Grigoriev I.V."/>
            <person name="Roux C."/>
            <person name="Martin F.M."/>
            <person name="Corradi N."/>
        </authorList>
    </citation>
    <scope>NUCLEOTIDE SEQUENCE [LARGE SCALE GENOMIC DNA]</scope>
    <source>
        <strain evidence="1 2">A1</strain>
    </source>
</reference>
<dbReference type="EMBL" id="LLXH01000026">
    <property type="protein sequence ID" value="PKC75318.1"/>
    <property type="molecule type" value="Genomic_DNA"/>
</dbReference>
<dbReference type="VEuPathDB" id="FungiDB:RhiirA1_448972"/>
<reference evidence="1 2" key="2">
    <citation type="submission" date="2017-10" db="EMBL/GenBank/DDBJ databases">
        <title>Genome analyses suggest a sexual origin of heterokaryosis in a supposedly ancient asexual fungus.</title>
        <authorList>
            <person name="Corradi N."/>
            <person name="Sedzielewska K."/>
            <person name="Noel J."/>
            <person name="Charron P."/>
            <person name="Farinelli L."/>
            <person name="Marton T."/>
            <person name="Kruger M."/>
            <person name="Pelin A."/>
            <person name="Brachmann A."/>
            <person name="Corradi N."/>
        </authorList>
    </citation>
    <scope>NUCLEOTIDE SEQUENCE [LARGE SCALE GENOMIC DNA]</scope>
    <source>
        <strain evidence="1 2">A1</strain>
    </source>
</reference>
<name>A0A2N0SIF0_9GLOM</name>
<organism evidence="1 2">
    <name type="scientific">Rhizophagus irregularis</name>
    <dbReference type="NCBI Taxonomy" id="588596"/>
    <lineage>
        <taxon>Eukaryota</taxon>
        <taxon>Fungi</taxon>
        <taxon>Fungi incertae sedis</taxon>
        <taxon>Mucoromycota</taxon>
        <taxon>Glomeromycotina</taxon>
        <taxon>Glomeromycetes</taxon>
        <taxon>Glomerales</taxon>
        <taxon>Glomeraceae</taxon>
        <taxon>Rhizophagus</taxon>
    </lineage>
</organism>
<evidence type="ECO:0000313" key="2">
    <source>
        <dbReference type="Proteomes" id="UP000232688"/>
    </source>
</evidence>
<dbReference type="Proteomes" id="UP000232688">
    <property type="component" value="Unassembled WGS sequence"/>
</dbReference>
<evidence type="ECO:0000313" key="1">
    <source>
        <dbReference type="EMBL" id="PKC75318.1"/>
    </source>
</evidence>
<accession>A0A2N0SIF0</accession>
<comment type="caution">
    <text evidence="1">The sequence shown here is derived from an EMBL/GenBank/DDBJ whole genome shotgun (WGS) entry which is preliminary data.</text>
</comment>
<sequence>MSLNEDVFLKYLKNKKKIKNLSIHVFSLTEFGFECCFSNLESIHCNNYINDNLQVVLKDQLIKHADTIKLFLTYFGEEILNLSLLILKILKVRLVSPNIVTNIVIENTNGNLSEISLVYDDYDHDDGIKYVKIVQIFNILLKLSYKIGLFISELEILLTSFQFYLINLDHVKIFLNNWKDRNPMLLKLYNKNNFNDKINQQLEVLAKEYKAKGINR</sequence>
<proteinExistence type="predicted"/>
<dbReference type="AlphaFoldDB" id="A0A2N0SIF0"/>